<evidence type="ECO:0000313" key="3">
    <source>
        <dbReference type="Proteomes" id="UP000566711"/>
    </source>
</evidence>
<evidence type="ECO:0000256" key="1">
    <source>
        <dbReference type="SAM" id="SignalP"/>
    </source>
</evidence>
<organism evidence="2 3">
    <name type="scientific">Rugamonas fusca</name>
    <dbReference type="NCBI Taxonomy" id="2758568"/>
    <lineage>
        <taxon>Bacteria</taxon>
        <taxon>Pseudomonadati</taxon>
        <taxon>Pseudomonadota</taxon>
        <taxon>Betaproteobacteria</taxon>
        <taxon>Burkholderiales</taxon>
        <taxon>Oxalobacteraceae</taxon>
        <taxon>Telluria group</taxon>
        <taxon>Rugamonas</taxon>
    </lineage>
</organism>
<accession>A0A7W2I9B7</accession>
<dbReference type="Proteomes" id="UP000566711">
    <property type="component" value="Unassembled WGS sequence"/>
</dbReference>
<keyword evidence="3" id="KW-1185">Reference proteome</keyword>
<dbReference type="SUPFAM" id="SSF64288">
    <property type="entry name" value="Chorismate lyase-like"/>
    <property type="match status" value="1"/>
</dbReference>
<name>A0A7W2I9B7_9BURK</name>
<proteinExistence type="predicted"/>
<dbReference type="Gene3D" id="3.40.1410.10">
    <property type="entry name" value="Chorismate lyase-like"/>
    <property type="match status" value="1"/>
</dbReference>
<dbReference type="RefSeq" id="WP_182220554.1">
    <property type="nucleotide sequence ID" value="NZ_JACEZS010000030.1"/>
</dbReference>
<evidence type="ECO:0000313" key="2">
    <source>
        <dbReference type="EMBL" id="MBA5608390.1"/>
    </source>
</evidence>
<protein>
    <submittedName>
        <fullName evidence="2">Uncharacterized protein</fullName>
    </submittedName>
</protein>
<gene>
    <name evidence="2" type="ORF">H3H36_23865</name>
</gene>
<dbReference type="EMBL" id="JACEZS010000030">
    <property type="protein sequence ID" value="MBA5608390.1"/>
    <property type="molecule type" value="Genomic_DNA"/>
</dbReference>
<dbReference type="InterPro" id="IPR028978">
    <property type="entry name" value="Chorismate_lyase_/UTRA_dom_sf"/>
</dbReference>
<feature type="signal peptide" evidence="1">
    <location>
        <begin position="1"/>
        <end position="27"/>
    </location>
</feature>
<feature type="chain" id="PRO_5031395585" evidence="1">
    <location>
        <begin position="28"/>
        <end position="231"/>
    </location>
</feature>
<sequence length="231" mass="25358">MRLTAKHPLPSFTAWIAALAASSSLHAADAIAWPDNYQSRLQVQALVQTINANILASTSATLTLEKWCADHAMSATPKVTAHLLRGVTKTASAEQRARLQVAADTPIRYRRVQLYCGGHLLSEADNWYVPERLTPAMNRLLDETDTPFGKAVLPLAPYRRTLAASTLWSPLPDKWETGQVPLPAAQATALDLPSALFEHTAVLYTSAHLPFSEVRETYQRGLLDFPPPPAR</sequence>
<keyword evidence="1" id="KW-0732">Signal</keyword>
<dbReference type="AlphaFoldDB" id="A0A7W2I9B7"/>
<comment type="caution">
    <text evidence="2">The sequence shown here is derived from an EMBL/GenBank/DDBJ whole genome shotgun (WGS) entry which is preliminary data.</text>
</comment>
<reference evidence="2 3" key="1">
    <citation type="submission" date="2020-07" db="EMBL/GenBank/DDBJ databases">
        <title>Novel species isolated from subtropical streams in China.</title>
        <authorList>
            <person name="Lu H."/>
        </authorList>
    </citation>
    <scope>NUCLEOTIDE SEQUENCE [LARGE SCALE GENOMIC DNA]</scope>
    <source>
        <strain evidence="2 3">FT3S</strain>
    </source>
</reference>